<accession>A0A0F4YK96</accession>
<feature type="non-terminal residue" evidence="1">
    <location>
        <position position="1"/>
    </location>
</feature>
<proteinExistence type="predicted"/>
<dbReference type="STRING" id="1408163.A0A0F4YK96"/>
<name>A0A0F4YK96_RASE3</name>
<dbReference type="Proteomes" id="UP000053958">
    <property type="component" value="Unassembled WGS sequence"/>
</dbReference>
<keyword evidence="2" id="KW-1185">Reference proteome</keyword>
<protein>
    <submittedName>
        <fullName evidence="1">Uncharacterized protein</fullName>
    </submittedName>
</protein>
<sequence length="106" mass="11837">GKQLVPNTTVTLEQLRWLYLSVPDPLLPPVDDLSAYAGVYEHPAYLMLNITANCLPLLAAFLPPFLHSQNLADSERICILSLFNYKDCPVKLVHVSGNFWVLGTKL</sequence>
<dbReference type="EMBL" id="LASV01000510">
    <property type="protein sequence ID" value="KKA18033.1"/>
    <property type="molecule type" value="Genomic_DNA"/>
</dbReference>
<dbReference type="OrthoDB" id="5946976at2759"/>
<gene>
    <name evidence="1" type="ORF">T310_8021</name>
</gene>
<evidence type="ECO:0000313" key="2">
    <source>
        <dbReference type="Proteomes" id="UP000053958"/>
    </source>
</evidence>
<evidence type="ECO:0000313" key="1">
    <source>
        <dbReference type="EMBL" id="KKA18033.1"/>
    </source>
</evidence>
<reference evidence="1 2" key="1">
    <citation type="submission" date="2015-04" db="EMBL/GenBank/DDBJ databases">
        <authorList>
            <person name="Heijne W.H."/>
            <person name="Fedorova N.D."/>
            <person name="Nierman W.C."/>
            <person name="Vollebregt A.W."/>
            <person name="Zhao Z."/>
            <person name="Wu L."/>
            <person name="Kumar M."/>
            <person name="Stam H."/>
            <person name="van den Berg M.A."/>
            <person name="Pel H.J."/>
        </authorList>
    </citation>
    <scope>NUCLEOTIDE SEQUENCE [LARGE SCALE GENOMIC DNA]</scope>
    <source>
        <strain evidence="1 2">CBS 393.64</strain>
    </source>
</reference>
<organism evidence="1 2">
    <name type="scientific">Rasamsonia emersonii (strain ATCC 16479 / CBS 393.64 / IMI 116815)</name>
    <dbReference type="NCBI Taxonomy" id="1408163"/>
    <lineage>
        <taxon>Eukaryota</taxon>
        <taxon>Fungi</taxon>
        <taxon>Dikarya</taxon>
        <taxon>Ascomycota</taxon>
        <taxon>Pezizomycotina</taxon>
        <taxon>Eurotiomycetes</taxon>
        <taxon>Eurotiomycetidae</taxon>
        <taxon>Eurotiales</taxon>
        <taxon>Trichocomaceae</taxon>
        <taxon>Rasamsonia</taxon>
    </lineage>
</organism>
<comment type="caution">
    <text evidence="1">The sequence shown here is derived from an EMBL/GenBank/DDBJ whole genome shotgun (WGS) entry which is preliminary data.</text>
</comment>
<dbReference type="GeneID" id="25320286"/>
<dbReference type="AlphaFoldDB" id="A0A0F4YK96"/>
<dbReference type="RefSeq" id="XP_013324645.1">
    <property type="nucleotide sequence ID" value="XM_013469191.1"/>
</dbReference>